<gene>
    <name evidence="3" type="ORF">L596_000677</name>
</gene>
<dbReference type="OrthoDB" id="6020543at2759"/>
<proteinExistence type="predicted"/>
<dbReference type="GO" id="GO:0008061">
    <property type="term" value="F:chitin binding"/>
    <property type="evidence" value="ECO:0007669"/>
    <property type="project" value="InterPro"/>
</dbReference>
<accession>A0A4V6I771</accession>
<dbReference type="AlphaFoldDB" id="A0A4V6I771"/>
<keyword evidence="1" id="KW-0732">Signal</keyword>
<evidence type="ECO:0000259" key="2">
    <source>
        <dbReference type="PROSITE" id="PS50940"/>
    </source>
</evidence>
<dbReference type="InterPro" id="IPR002557">
    <property type="entry name" value="Chitin-bd_dom"/>
</dbReference>
<comment type="caution">
    <text evidence="3">The sequence shown here is derived from an EMBL/GenBank/DDBJ whole genome shotgun (WGS) entry which is preliminary data.</text>
</comment>
<feature type="signal peptide" evidence="1">
    <location>
        <begin position="1"/>
        <end position="16"/>
    </location>
</feature>
<sequence length="198" mass="21988">MLSKLLVFSCCVAVLAVQGMEIEQENKGHAATSGNSVTSKPYLEYFSKKLRNLCATLGEGAFVLGCSHEFVVCEPYGESQWHMTLFLCPNGHDSKYLSINPDNNQCDQTERIPVCQNPNTDPNVPIKINRMPLFDCTKQDDGLYAINACSQEYAQCLSRTVTMMLCPDPLMYFNEAAGACDYQENCGKVKSRAERSLA</sequence>
<feature type="domain" description="Chitin-binding type-2" evidence="2">
    <location>
        <begin position="133"/>
        <end position="188"/>
    </location>
</feature>
<dbReference type="EMBL" id="CM016762">
    <property type="protein sequence ID" value="TMS32883.1"/>
    <property type="molecule type" value="Genomic_DNA"/>
</dbReference>
<dbReference type="PROSITE" id="PS50940">
    <property type="entry name" value="CHIT_BIND_II"/>
    <property type="match status" value="1"/>
</dbReference>
<dbReference type="Proteomes" id="UP000298663">
    <property type="component" value="Chromosome X"/>
</dbReference>
<dbReference type="SUPFAM" id="SSF57625">
    <property type="entry name" value="Invertebrate chitin-binding proteins"/>
    <property type="match status" value="1"/>
</dbReference>
<dbReference type="Pfam" id="PF01607">
    <property type="entry name" value="CBM_14"/>
    <property type="match status" value="1"/>
</dbReference>
<dbReference type="EMBL" id="AZBU02000001">
    <property type="protein sequence ID" value="TMS32883.1"/>
    <property type="molecule type" value="Genomic_DNA"/>
</dbReference>
<name>A0A4V6I771_STECR</name>
<dbReference type="Gene3D" id="2.170.140.10">
    <property type="entry name" value="Chitin binding domain"/>
    <property type="match status" value="1"/>
</dbReference>
<evidence type="ECO:0000313" key="3">
    <source>
        <dbReference type="EMBL" id="TMS32883.1"/>
    </source>
</evidence>
<feature type="chain" id="PRO_5020801718" description="Chitin-binding type-2 domain-containing protein" evidence="1">
    <location>
        <begin position="17"/>
        <end position="198"/>
    </location>
</feature>
<protein>
    <recommendedName>
        <fullName evidence="2">Chitin-binding type-2 domain-containing protein</fullName>
    </recommendedName>
</protein>
<dbReference type="GO" id="GO:0005576">
    <property type="term" value="C:extracellular region"/>
    <property type="evidence" value="ECO:0007669"/>
    <property type="project" value="InterPro"/>
</dbReference>
<evidence type="ECO:0000256" key="1">
    <source>
        <dbReference type="SAM" id="SignalP"/>
    </source>
</evidence>
<dbReference type="InterPro" id="IPR036508">
    <property type="entry name" value="Chitin-bd_dom_sf"/>
</dbReference>
<evidence type="ECO:0000313" key="4">
    <source>
        <dbReference type="Proteomes" id="UP000298663"/>
    </source>
</evidence>
<reference evidence="3 4" key="2">
    <citation type="journal article" date="2019" name="G3 (Bethesda)">
        <title>Hybrid Assembly of the Genome of the Entomopathogenic Nematode Steinernema carpocapsae Identifies the X-Chromosome.</title>
        <authorList>
            <person name="Serra L."/>
            <person name="Macchietto M."/>
            <person name="Macias-Munoz A."/>
            <person name="McGill C.J."/>
            <person name="Rodriguez I.M."/>
            <person name="Rodriguez B."/>
            <person name="Murad R."/>
            <person name="Mortazavi A."/>
        </authorList>
    </citation>
    <scope>NUCLEOTIDE SEQUENCE [LARGE SCALE GENOMIC DNA]</scope>
    <source>
        <strain evidence="3 4">ALL</strain>
    </source>
</reference>
<reference evidence="3 4" key="1">
    <citation type="journal article" date="2015" name="Genome Biol.">
        <title>Comparative genomics of Steinernema reveals deeply conserved gene regulatory networks.</title>
        <authorList>
            <person name="Dillman A.R."/>
            <person name="Macchietto M."/>
            <person name="Porter C.F."/>
            <person name="Rogers A."/>
            <person name="Williams B."/>
            <person name="Antoshechkin I."/>
            <person name="Lee M.M."/>
            <person name="Goodwin Z."/>
            <person name="Lu X."/>
            <person name="Lewis E.E."/>
            <person name="Goodrich-Blair H."/>
            <person name="Stock S.P."/>
            <person name="Adams B.J."/>
            <person name="Sternberg P.W."/>
            <person name="Mortazavi A."/>
        </authorList>
    </citation>
    <scope>NUCLEOTIDE SEQUENCE [LARGE SCALE GENOMIC DNA]</scope>
    <source>
        <strain evidence="3 4">ALL</strain>
    </source>
</reference>
<keyword evidence="4" id="KW-1185">Reference proteome</keyword>
<organism evidence="3 4">
    <name type="scientific">Steinernema carpocapsae</name>
    <name type="common">Entomopathogenic nematode</name>
    <dbReference type="NCBI Taxonomy" id="34508"/>
    <lineage>
        <taxon>Eukaryota</taxon>
        <taxon>Metazoa</taxon>
        <taxon>Ecdysozoa</taxon>
        <taxon>Nematoda</taxon>
        <taxon>Chromadorea</taxon>
        <taxon>Rhabditida</taxon>
        <taxon>Tylenchina</taxon>
        <taxon>Panagrolaimomorpha</taxon>
        <taxon>Strongyloidoidea</taxon>
        <taxon>Steinernematidae</taxon>
        <taxon>Steinernema</taxon>
    </lineage>
</organism>
<dbReference type="SMART" id="SM00494">
    <property type="entry name" value="ChtBD2"/>
    <property type="match status" value="2"/>
</dbReference>